<dbReference type="PaxDb" id="39947-A0A0P0Y4I3"/>
<dbReference type="Proteomes" id="UP000059680">
    <property type="component" value="Chromosome 11"/>
</dbReference>
<proteinExistence type="predicted"/>
<evidence type="ECO:0000313" key="3">
    <source>
        <dbReference type="Proteomes" id="UP000059680"/>
    </source>
</evidence>
<dbReference type="InParanoid" id="A0A0P0Y4I3"/>
<gene>
    <name evidence="2" type="ordered locus">Os11g0609550</name>
    <name evidence="2" type="ORF">OSNPB_110609550</name>
</gene>
<evidence type="ECO:0000313" key="2">
    <source>
        <dbReference type="EMBL" id="BAT14817.1"/>
    </source>
</evidence>
<feature type="region of interest" description="Disordered" evidence="1">
    <location>
        <begin position="39"/>
        <end position="59"/>
    </location>
</feature>
<sequence length="86" mass="9328">MHARGIGRPAPGMSPAQVQGTLHIVIYRPNQIATPVYKVGPPNQPSNNVNGGLTTIPQNQGSLHLSRTRLAFSRFFIGMVPSILRK</sequence>
<dbReference type="EMBL" id="AP014967">
    <property type="protein sequence ID" value="BAT14817.1"/>
    <property type="molecule type" value="Genomic_DNA"/>
</dbReference>
<name>A0A0P0Y4I3_ORYSJ</name>
<protein>
    <submittedName>
        <fullName evidence="2">Os11g0609550 protein</fullName>
    </submittedName>
</protein>
<keyword evidence="3" id="KW-1185">Reference proteome</keyword>
<evidence type="ECO:0000256" key="1">
    <source>
        <dbReference type="SAM" id="MobiDB-lite"/>
    </source>
</evidence>
<dbReference type="AlphaFoldDB" id="A0A0P0Y4I3"/>
<feature type="compositionally biased region" description="Polar residues" evidence="1">
    <location>
        <begin position="45"/>
        <end position="59"/>
    </location>
</feature>
<accession>A0A0P0Y4I3</accession>
<organism evidence="2 3">
    <name type="scientific">Oryza sativa subsp. japonica</name>
    <name type="common">Rice</name>
    <dbReference type="NCBI Taxonomy" id="39947"/>
    <lineage>
        <taxon>Eukaryota</taxon>
        <taxon>Viridiplantae</taxon>
        <taxon>Streptophyta</taxon>
        <taxon>Embryophyta</taxon>
        <taxon>Tracheophyta</taxon>
        <taxon>Spermatophyta</taxon>
        <taxon>Magnoliopsida</taxon>
        <taxon>Liliopsida</taxon>
        <taxon>Poales</taxon>
        <taxon>Poaceae</taxon>
        <taxon>BOP clade</taxon>
        <taxon>Oryzoideae</taxon>
        <taxon>Oryzeae</taxon>
        <taxon>Oryzinae</taxon>
        <taxon>Oryza</taxon>
        <taxon>Oryza sativa</taxon>
    </lineage>
</organism>
<reference evidence="2 3" key="3">
    <citation type="journal article" date="2013" name="Rice">
        <title>Improvement of the Oryza sativa Nipponbare reference genome using next generation sequence and optical map data.</title>
        <authorList>
            <person name="Kawahara Y."/>
            <person name="de la Bastide M."/>
            <person name="Hamilton J.P."/>
            <person name="Kanamori H."/>
            <person name="McCombie W.R."/>
            <person name="Ouyang S."/>
            <person name="Schwartz D.C."/>
            <person name="Tanaka T."/>
            <person name="Wu J."/>
            <person name="Zhou S."/>
            <person name="Childs K.L."/>
            <person name="Davidson R.M."/>
            <person name="Lin H."/>
            <person name="Quesada-Ocampo L."/>
            <person name="Vaillancourt B."/>
            <person name="Sakai H."/>
            <person name="Lee S.S."/>
            <person name="Kim J."/>
            <person name="Numa H."/>
            <person name="Itoh T."/>
            <person name="Buell C.R."/>
            <person name="Matsumoto T."/>
        </authorList>
    </citation>
    <scope>NUCLEOTIDE SEQUENCE [LARGE SCALE GENOMIC DNA]</scope>
    <source>
        <strain evidence="3">cv. Nipponbare</strain>
    </source>
</reference>
<reference evidence="3" key="1">
    <citation type="journal article" date="2005" name="Nature">
        <title>The map-based sequence of the rice genome.</title>
        <authorList>
            <consortium name="International rice genome sequencing project (IRGSP)"/>
            <person name="Matsumoto T."/>
            <person name="Wu J."/>
            <person name="Kanamori H."/>
            <person name="Katayose Y."/>
            <person name="Fujisawa M."/>
            <person name="Namiki N."/>
            <person name="Mizuno H."/>
            <person name="Yamamoto K."/>
            <person name="Antonio B.A."/>
            <person name="Baba T."/>
            <person name="Sakata K."/>
            <person name="Nagamura Y."/>
            <person name="Aoki H."/>
            <person name="Arikawa K."/>
            <person name="Arita K."/>
            <person name="Bito T."/>
            <person name="Chiden Y."/>
            <person name="Fujitsuka N."/>
            <person name="Fukunaka R."/>
            <person name="Hamada M."/>
            <person name="Harada C."/>
            <person name="Hayashi A."/>
            <person name="Hijishita S."/>
            <person name="Honda M."/>
            <person name="Hosokawa S."/>
            <person name="Ichikawa Y."/>
            <person name="Idonuma A."/>
            <person name="Iijima M."/>
            <person name="Ikeda M."/>
            <person name="Ikeno M."/>
            <person name="Ito K."/>
            <person name="Ito S."/>
            <person name="Ito T."/>
            <person name="Ito Y."/>
            <person name="Ito Y."/>
            <person name="Iwabuchi A."/>
            <person name="Kamiya K."/>
            <person name="Karasawa W."/>
            <person name="Kurita K."/>
            <person name="Katagiri S."/>
            <person name="Kikuta A."/>
            <person name="Kobayashi H."/>
            <person name="Kobayashi N."/>
            <person name="Machita K."/>
            <person name="Maehara T."/>
            <person name="Masukawa M."/>
            <person name="Mizubayashi T."/>
            <person name="Mukai Y."/>
            <person name="Nagasaki H."/>
            <person name="Nagata Y."/>
            <person name="Naito S."/>
            <person name="Nakashima M."/>
            <person name="Nakama Y."/>
            <person name="Nakamichi Y."/>
            <person name="Nakamura M."/>
            <person name="Meguro A."/>
            <person name="Negishi M."/>
            <person name="Ohta I."/>
            <person name="Ohta T."/>
            <person name="Okamoto M."/>
            <person name="Ono N."/>
            <person name="Saji S."/>
            <person name="Sakaguchi M."/>
            <person name="Sakai K."/>
            <person name="Shibata M."/>
            <person name="Shimokawa T."/>
            <person name="Song J."/>
            <person name="Takazaki Y."/>
            <person name="Terasawa K."/>
            <person name="Tsugane M."/>
            <person name="Tsuji K."/>
            <person name="Ueda S."/>
            <person name="Waki K."/>
            <person name="Yamagata H."/>
            <person name="Yamamoto M."/>
            <person name="Yamamoto S."/>
            <person name="Yamane H."/>
            <person name="Yoshiki S."/>
            <person name="Yoshihara R."/>
            <person name="Yukawa K."/>
            <person name="Zhong H."/>
            <person name="Yano M."/>
            <person name="Yuan Q."/>
            <person name="Ouyang S."/>
            <person name="Liu J."/>
            <person name="Jones K.M."/>
            <person name="Gansberger K."/>
            <person name="Moffat K."/>
            <person name="Hill J."/>
            <person name="Bera J."/>
            <person name="Fadrosh D."/>
            <person name="Jin S."/>
            <person name="Johri S."/>
            <person name="Kim M."/>
            <person name="Overton L."/>
            <person name="Reardon M."/>
            <person name="Tsitrin T."/>
            <person name="Vuong H."/>
            <person name="Weaver B."/>
            <person name="Ciecko A."/>
            <person name="Tallon L."/>
            <person name="Jackson J."/>
            <person name="Pai G."/>
            <person name="Aken S.V."/>
            <person name="Utterback T."/>
            <person name="Reidmuller S."/>
            <person name="Feldblyum T."/>
            <person name="Hsiao J."/>
            <person name="Zismann V."/>
            <person name="Iobst S."/>
            <person name="de Vazeille A.R."/>
            <person name="Buell C.R."/>
            <person name="Ying K."/>
            <person name="Li Y."/>
            <person name="Lu T."/>
            <person name="Huang Y."/>
            <person name="Zhao Q."/>
            <person name="Feng Q."/>
            <person name="Zhang L."/>
            <person name="Zhu J."/>
            <person name="Weng Q."/>
            <person name="Mu J."/>
            <person name="Lu Y."/>
            <person name="Fan D."/>
            <person name="Liu Y."/>
            <person name="Guan J."/>
            <person name="Zhang Y."/>
            <person name="Yu S."/>
            <person name="Liu X."/>
            <person name="Zhang Y."/>
            <person name="Hong G."/>
            <person name="Han B."/>
            <person name="Choisne N."/>
            <person name="Demange N."/>
            <person name="Orjeda G."/>
            <person name="Samain S."/>
            <person name="Cattolico L."/>
            <person name="Pelletier E."/>
            <person name="Couloux A."/>
            <person name="Segurens B."/>
            <person name="Wincker P."/>
            <person name="D'Hont A."/>
            <person name="Scarpelli C."/>
            <person name="Weissenbach J."/>
            <person name="Salanoubat M."/>
            <person name="Quetier F."/>
            <person name="Yu Y."/>
            <person name="Kim H.R."/>
            <person name="Rambo T."/>
            <person name="Currie J."/>
            <person name="Collura K."/>
            <person name="Luo M."/>
            <person name="Yang T."/>
            <person name="Ammiraju J.S.S."/>
            <person name="Engler F."/>
            <person name="Soderlund C."/>
            <person name="Wing R.A."/>
            <person name="Palmer L.E."/>
            <person name="de la Bastide M."/>
            <person name="Spiegel L."/>
            <person name="Nascimento L."/>
            <person name="Zutavern T."/>
            <person name="O'Shaughnessy A."/>
            <person name="Dike S."/>
            <person name="Dedhia N."/>
            <person name="Preston R."/>
            <person name="Balija V."/>
            <person name="McCombie W.R."/>
            <person name="Chow T."/>
            <person name="Chen H."/>
            <person name="Chung M."/>
            <person name="Chen C."/>
            <person name="Shaw J."/>
            <person name="Wu H."/>
            <person name="Hsiao K."/>
            <person name="Chao Y."/>
            <person name="Chu M."/>
            <person name="Cheng C."/>
            <person name="Hour A."/>
            <person name="Lee P."/>
            <person name="Lin S."/>
            <person name="Lin Y."/>
            <person name="Liou J."/>
            <person name="Liu S."/>
            <person name="Hsing Y."/>
            <person name="Raghuvanshi S."/>
            <person name="Mohanty A."/>
            <person name="Bharti A.K."/>
            <person name="Gaur A."/>
            <person name="Gupta V."/>
            <person name="Kumar D."/>
            <person name="Ravi V."/>
            <person name="Vij S."/>
            <person name="Kapur A."/>
            <person name="Khurana P."/>
            <person name="Khurana P."/>
            <person name="Khurana J.P."/>
            <person name="Tyagi A.K."/>
            <person name="Gaikwad K."/>
            <person name="Singh A."/>
            <person name="Dalal V."/>
            <person name="Srivastava S."/>
            <person name="Dixit A."/>
            <person name="Pal A.K."/>
            <person name="Ghazi I.A."/>
            <person name="Yadav M."/>
            <person name="Pandit A."/>
            <person name="Bhargava A."/>
            <person name="Sureshbabu K."/>
            <person name="Batra K."/>
            <person name="Sharma T.R."/>
            <person name="Mohapatra T."/>
            <person name="Singh N.K."/>
            <person name="Messing J."/>
            <person name="Nelson A.B."/>
            <person name="Fuks G."/>
            <person name="Kavchok S."/>
            <person name="Keizer G."/>
            <person name="Linton E."/>
            <person name="Llaca V."/>
            <person name="Song R."/>
            <person name="Tanyolac B."/>
            <person name="Young S."/>
            <person name="Ho-Il K."/>
            <person name="Hahn J.H."/>
            <person name="Sangsakoo G."/>
            <person name="Vanavichit A."/>
            <person name="de Mattos Luiz.A.T."/>
            <person name="Zimmer P.D."/>
            <person name="Malone G."/>
            <person name="Dellagostin O."/>
            <person name="de Oliveira A.C."/>
            <person name="Bevan M."/>
            <person name="Bancroft I."/>
            <person name="Minx P."/>
            <person name="Cordum H."/>
            <person name="Wilson R."/>
            <person name="Cheng Z."/>
            <person name="Jin W."/>
            <person name="Jiang J."/>
            <person name="Leong S.A."/>
            <person name="Iwama H."/>
            <person name="Gojobori T."/>
            <person name="Itoh T."/>
            <person name="Niimura Y."/>
            <person name="Fujii Y."/>
            <person name="Habara T."/>
            <person name="Sakai H."/>
            <person name="Sato Y."/>
            <person name="Wilson G."/>
            <person name="Kumar K."/>
            <person name="McCouch S."/>
            <person name="Juretic N."/>
            <person name="Hoen D."/>
            <person name="Wright S."/>
            <person name="Bruskiewich R."/>
            <person name="Bureau T."/>
            <person name="Miyao A."/>
            <person name="Hirochika H."/>
            <person name="Nishikawa T."/>
            <person name="Kadowaki K."/>
            <person name="Sugiura M."/>
            <person name="Burr B."/>
            <person name="Sasaki T."/>
        </authorList>
    </citation>
    <scope>NUCLEOTIDE SEQUENCE [LARGE SCALE GENOMIC DNA]</scope>
    <source>
        <strain evidence="3">cv. Nipponbare</strain>
    </source>
</reference>
<reference evidence="2 3" key="2">
    <citation type="journal article" date="2013" name="Plant Cell Physiol.">
        <title>Rice Annotation Project Database (RAP-DB): an integrative and interactive database for rice genomics.</title>
        <authorList>
            <person name="Sakai H."/>
            <person name="Lee S.S."/>
            <person name="Tanaka T."/>
            <person name="Numa H."/>
            <person name="Kim J."/>
            <person name="Kawahara Y."/>
            <person name="Wakimoto H."/>
            <person name="Yang C.C."/>
            <person name="Iwamoto M."/>
            <person name="Abe T."/>
            <person name="Yamada Y."/>
            <person name="Muto A."/>
            <person name="Inokuchi H."/>
            <person name="Ikemura T."/>
            <person name="Matsumoto T."/>
            <person name="Sasaki T."/>
            <person name="Itoh T."/>
        </authorList>
    </citation>
    <scope>NUCLEOTIDE SEQUENCE [LARGE SCALE GENOMIC DNA]</scope>
    <source>
        <strain evidence="3">cv. Nipponbare</strain>
    </source>
</reference>